<proteinExistence type="predicted"/>
<sequence>MIAVFLSLCLCLSVPSPQDICKAVFIQKLYKNRPLQSRIHSLTSCLSKTPSRAKRKEFVLSLTKAFIQSDIPLEKAPKLATFFQKYCKQGGSVPYLKETGLKQRMIFPI</sequence>
<feature type="signal peptide" evidence="1">
    <location>
        <begin position="1"/>
        <end position="17"/>
    </location>
</feature>
<feature type="chain" id="PRO_5018702619" evidence="1">
    <location>
        <begin position="18"/>
        <end position="109"/>
    </location>
</feature>
<reference evidence="2" key="2">
    <citation type="submission" date="2025-09" db="UniProtKB">
        <authorList>
            <consortium name="Ensembl"/>
        </authorList>
    </citation>
    <scope>IDENTIFICATION</scope>
</reference>
<evidence type="ECO:0000313" key="2">
    <source>
        <dbReference type="Ensembl" id="ENSMALP00000010849.1"/>
    </source>
</evidence>
<keyword evidence="1" id="KW-0732">Signal</keyword>
<dbReference type="Ensembl" id="ENSMALT00000011080.1">
    <property type="protein sequence ID" value="ENSMALP00000010849.1"/>
    <property type="gene ID" value="ENSMALG00000007733.1"/>
</dbReference>
<name>A0A3Q3IYX0_MONAL</name>
<dbReference type="Proteomes" id="UP000261600">
    <property type="component" value="Unplaced"/>
</dbReference>
<keyword evidence="3" id="KW-1185">Reference proteome</keyword>
<protein>
    <submittedName>
        <fullName evidence="2">Uncharacterized protein</fullName>
    </submittedName>
</protein>
<evidence type="ECO:0000313" key="3">
    <source>
        <dbReference type="Proteomes" id="UP000261600"/>
    </source>
</evidence>
<dbReference type="STRING" id="43700.ENSMALP00000010849"/>
<organism evidence="2 3">
    <name type="scientific">Monopterus albus</name>
    <name type="common">Swamp eel</name>
    <dbReference type="NCBI Taxonomy" id="43700"/>
    <lineage>
        <taxon>Eukaryota</taxon>
        <taxon>Metazoa</taxon>
        <taxon>Chordata</taxon>
        <taxon>Craniata</taxon>
        <taxon>Vertebrata</taxon>
        <taxon>Euteleostomi</taxon>
        <taxon>Actinopterygii</taxon>
        <taxon>Neopterygii</taxon>
        <taxon>Teleostei</taxon>
        <taxon>Neoteleostei</taxon>
        <taxon>Acanthomorphata</taxon>
        <taxon>Anabantaria</taxon>
        <taxon>Synbranchiformes</taxon>
        <taxon>Synbranchidae</taxon>
        <taxon>Monopterus</taxon>
    </lineage>
</organism>
<reference evidence="2" key="1">
    <citation type="submission" date="2025-08" db="UniProtKB">
        <authorList>
            <consortium name="Ensembl"/>
        </authorList>
    </citation>
    <scope>IDENTIFICATION</scope>
</reference>
<evidence type="ECO:0000256" key="1">
    <source>
        <dbReference type="SAM" id="SignalP"/>
    </source>
</evidence>
<dbReference type="AlphaFoldDB" id="A0A3Q3IYX0"/>
<accession>A0A3Q3IYX0</accession>